<sequence>MSVACSKAATSKLPSARRNFIRFSEARLQAESSTCMYSEQGFEALMRPEFGLVCHWLIVVSYWTPGSAQRHAASAISRISSRASIGSPTGSPVAREVVRHSAPSSTACMNSSVTRTELFAFWYWIEVKPSPSIDMSNPASRSAAALSSSLALHQMNSRMSGWSTLRTTIFAARRVLPPDLIVPAQESAPRMKETGPLAVPPLLSGSIEPRMFERLMPEPEPPRKMRPSRVFQSRIESIVSSTLRMKQAEHCGFSSNPTLNQTGLLKAAIWWTRM</sequence>
<protein>
    <submittedName>
        <fullName evidence="1">Unannotated protein</fullName>
    </submittedName>
</protein>
<gene>
    <name evidence="1" type="ORF">UFOPK3423_01464</name>
</gene>
<organism evidence="1">
    <name type="scientific">freshwater metagenome</name>
    <dbReference type="NCBI Taxonomy" id="449393"/>
    <lineage>
        <taxon>unclassified sequences</taxon>
        <taxon>metagenomes</taxon>
        <taxon>ecological metagenomes</taxon>
    </lineage>
</organism>
<proteinExistence type="predicted"/>
<reference evidence="1" key="1">
    <citation type="submission" date="2020-05" db="EMBL/GenBank/DDBJ databases">
        <authorList>
            <person name="Chiriac C."/>
            <person name="Salcher M."/>
            <person name="Ghai R."/>
            <person name="Kavagutti S V."/>
        </authorList>
    </citation>
    <scope>NUCLEOTIDE SEQUENCE</scope>
</reference>
<name>A0A6J7EG16_9ZZZZ</name>
<dbReference type="EMBL" id="CAFBLQ010000201">
    <property type="protein sequence ID" value="CAB4882262.1"/>
    <property type="molecule type" value="Genomic_DNA"/>
</dbReference>
<evidence type="ECO:0000313" key="1">
    <source>
        <dbReference type="EMBL" id="CAB4882262.1"/>
    </source>
</evidence>
<accession>A0A6J7EG16</accession>
<dbReference type="AlphaFoldDB" id="A0A6J7EG16"/>